<evidence type="ECO:0000313" key="1">
    <source>
        <dbReference type="EMBL" id="PTH79130.1"/>
    </source>
</evidence>
<dbReference type="Gene3D" id="3.40.50.300">
    <property type="entry name" value="P-loop containing nucleotide triphosphate hydrolases"/>
    <property type="match status" value="1"/>
</dbReference>
<evidence type="ECO:0000313" key="2">
    <source>
        <dbReference type="Proteomes" id="UP000241986"/>
    </source>
</evidence>
<sequence length="228" mass="25516">MKKLFLQTLAEKTSKNGKTCIHFSSTNSDNHDDNLILMSGENASGKSIVCRMLARMAAESGIEHLEVSMGDRNGKNPFDKVRDFARYGEECAESTGYLTFQRILKDRKRLIAGDKDFVFTIDEAELGLSEEYHKALGQFIAETHIAFAETGRCKMFLVCSHSKTLLNGILAALNSKPSSLLLSLSGCSTTLYEWLEMPVRHRTIDELLSLPSRAAAKRTEINDFRREA</sequence>
<proteinExistence type="predicted"/>
<gene>
    <name evidence="1" type="ORF">DAA48_22120</name>
</gene>
<protein>
    <recommendedName>
        <fullName evidence="3">AAA+ ATPase domain-containing protein</fullName>
    </recommendedName>
</protein>
<accession>A0A2T4MX20</accession>
<evidence type="ECO:0008006" key="3">
    <source>
        <dbReference type="Google" id="ProtNLM"/>
    </source>
</evidence>
<dbReference type="RefSeq" id="WP_107684756.1">
    <property type="nucleotide sequence ID" value="NZ_PZKL01000045.1"/>
</dbReference>
<comment type="caution">
    <text evidence="1">The sequence shown here is derived from an EMBL/GenBank/DDBJ whole genome shotgun (WGS) entry which is preliminary data.</text>
</comment>
<dbReference type="EMBL" id="PZKL01000045">
    <property type="protein sequence ID" value="PTH79130.1"/>
    <property type="molecule type" value="Genomic_DNA"/>
</dbReference>
<name>A0A2T4MX20_AERVE</name>
<organism evidence="1 2">
    <name type="scientific">Aeromonas veronii</name>
    <dbReference type="NCBI Taxonomy" id="654"/>
    <lineage>
        <taxon>Bacteria</taxon>
        <taxon>Pseudomonadati</taxon>
        <taxon>Pseudomonadota</taxon>
        <taxon>Gammaproteobacteria</taxon>
        <taxon>Aeromonadales</taxon>
        <taxon>Aeromonadaceae</taxon>
        <taxon>Aeromonas</taxon>
    </lineage>
</organism>
<reference evidence="1 2" key="1">
    <citation type="submission" date="2018-03" db="EMBL/GenBank/DDBJ databases">
        <title>Aeromonas veronii whole genome sequencing and analysis.</title>
        <authorList>
            <person name="Xie H."/>
            <person name="Liu T."/>
            <person name="Wang K."/>
        </authorList>
    </citation>
    <scope>NUCLEOTIDE SEQUENCE [LARGE SCALE GENOMIC DNA]</scope>
    <source>
        <strain evidence="1 2">XH.VA.1</strain>
    </source>
</reference>
<dbReference type="InterPro" id="IPR027417">
    <property type="entry name" value="P-loop_NTPase"/>
</dbReference>
<dbReference type="SUPFAM" id="SSF52540">
    <property type="entry name" value="P-loop containing nucleoside triphosphate hydrolases"/>
    <property type="match status" value="1"/>
</dbReference>
<dbReference type="AlphaFoldDB" id="A0A2T4MX20"/>
<dbReference type="Proteomes" id="UP000241986">
    <property type="component" value="Unassembled WGS sequence"/>
</dbReference>